<dbReference type="PANTHER" id="PTHR43190:SF3">
    <property type="entry name" value="N-ACETYL-D-GLUCOSAMINE KINASE"/>
    <property type="match status" value="1"/>
</dbReference>
<dbReference type="GO" id="GO:0016301">
    <property type="term" value="F:kinase activity"/>
    <property type="evidence" value="ECO:0007669"/>
    <property type="project" value="UniProtKB-KW"/>
</dbReference>
<dbReference type="InterPro" id="IPR002731">
    <property type="entry name" value="ATPase_BadF"/>
</dbReference>
<accession>A0A919BEU6</accession>
<keyword evidence="2" id="KW-0418">Kinase</keyword>
<gene>
    <name evidence="2" type="ORF">GCM10017161_08400</name>
</gene>
<reference evidence="2" key="1">
    <citation type="journal article" date="2014" name="Int. J. Syst. Evol. Microbiol.">
        <title>Complete genome sequence of Corynebacterium casei LMG S-19264T (=DSM 44701T), isolated from a smear-ripened cheese.</title>
        <authorList>
            <consortium name="US DOE Joint Genome Institute (JGI-PGF)"/>
            <person name="Walter F."/>
            <person name="Albersmeier A."/>
            <person name="Kalinowski J."/>
            <person name="Ruckert C."/>
        </authorList>
    </citation>
    <scope>NUCLEOTIDE SEQUENCE</scope>
    <source>
        <strain evidence="2">KCTC 42731</strain>
    </source>
</reference>
<dbReference type="InterPro" id="IPR043129">
    <property type="entry name" value="ATPase_NBD"/>
</dbReference>
<sequence length="300" mass="31901">MSSVASNNRYILGVDGGGTKTIGRIIKLNTNEQWQACVGPASLTNDFDLAVTNCQRLVEQLLSACGARREEVVTVMGLAGAGNQEKAAIFTEHLSTGFRGFEVCTDAKTSLYGANAGEPVVVISLGTGSVGATLAVDGQSTLKGGWGFTVGDEGSGAKLGVLIIQSVLSELETQDEVMSALTQAVCQKISQRRDKLIEWSTLAKPIDFADLAPLVFEQVDTCSLAKTVLAQHVKNVENLIEKTRGNYQLPVVLLGGLAQPTMPYLNPLIQELIMSPKGNSLDGACFLAKQLLNKENKENT</sequence>
<dbReference type="Proteomes" id="UP000623842">
    <property type="component" value="Unassembled WGS sequence"/>
</dbReference>
<comment type="caution">
    <text evidence="2">The sequence shown here is derived from an EMBL/GenBank/DDBJ whole genome shotgun (WGS) entry which is preliminary data.</text>
</comment>
<dbReference type="Gene3D" id="3.30.420.40">
    <property type="match status" value="2"/>
</dbReference>
<evidence type="ECO:0000313" key="3">
    <source>
        <dbReference type="Proteomes" id="UP000623842"/>
    </source>
</evidence>
<keyword evidence="3" id="KW-1185">Reference proteome</keyword>
<keyword evidence="2" id="KW-0808">Transferase</keyword>
<feature type="domain" description="ATPase BadF/BadG/BcrA/BcrD type" evidence="1">
    <location>
        <begin position="12"/>
        <end position="260"/>
    </location>
</feature>
<evidence type="ECO:0000313" key="2">
    <source>
        <dbReference type="EMBL" id="GHF83423.1"/>
    </source>
</evidence>
<proteinExistence type="predicted"/>
<dbReference type="AlphaFoldDB" id="A0A919BEU6"/>
<evidence type="ECO:0000259" key="1">
    <source>
        <dbReference type="Pfam" id="PF01869"/>
    </source>
</evidence>
<dbReference type="RefSeq" id="WP_189767596.1">
    <property type="nucleotide sequence ID" value="NZ_BNCK01000002.1"/>
</dbReference>
<dbReference type="SUPFAM" id="SSF53067">
    <property type="entry name" value="Actin-like ATPase domain"/>
    <property type="match status" value="2"/>
</dbReference>
<dbReference type="Pfam" id="PF01869">
    <property type="entry name" value="BcrAD_BadFG"/>
    <property type="match status" value="1"/>
</dbReference>
<dbReference type="PANTHER" id="PTHR43190">
    <property type="entry name" value="N-ACETYL-D-GLUCOSAMINE KINASE"/>
    <property type="match status" value="1"/>
</dbReference>
<dbReference type="CDD" id="cd24082">
    <property type="entry name" value="ASKHA_NBD_GspK-like"/>
    <property type="match status" value="1"/>
</dbReference>
<name>A0A919BEU6_9GAMM</name>
<organism evidence="2 3">
    <name type="scientific">Thalassotalea marina</name>
    <dbReference type="NCBI Taxonomy" id="1673741"/>
    <lineage>
        <taxon>Bacteria</taxon>
        <taxon>Pseudomonadati</taxon>
        <taxon>Pseudomonadota</taxon>
        <taxon>Gammaproteobacteria</taxon>
        <taxon>Alteromonadales</taxon>
        <taxon>Colwelliaceae</taxon>
        <taxon>Thalassotalea</taxon>
    </lineage>
</organism>
<protein>
    <submittedName>
        <fullName evidence="2">N-acetylglucosamine kinase</fullName>
    </submittedName>
</protein>
<reference evidence="2" key="2">
    <citation type="submission" date="2020-09" db="EMBL/GenBank/DDBJ databases">
        <authorList>
            <person name="Sun Q."/>
            <person name="Kim S."/>
        </authorList>
    </citation>
    <scope>NUCLEOTIDE SEQUENCE</scope>
    <source>
        <strain evidence="2">KCTC 42731</strain>
    </source>
</reference>
<dbReference type="InterPro" id="IPR052519">
    <property type="entry name" value="Euk-type_GlcNAc_Kinase"/>
</dbReference>
<dbReference type="EMBL" id="BNCK01000002">
    <property type="protein sequence ID" value="GHF83423.1"/>
    <property type="molecule type" value="Genomic_DNA"/>
</dbReference>